<sequence>WPIFLFSFVVDTWRWSVLNGATGENNYNKYWWQLRCEVQGVSPPIGRTEDDFDPGSTYDIAADLQSM</sequence>
<dbReference type="Pfam" id="PF01401">
    <property type="entry name" value="Peptidase_M2"/>
    <property type="match status" value="1"/>
</dbReference>
<keyword evidence="8" id="KW-1185">Reference proteome</keyword>
<evidence type="ECO:0000256" key="4">
    <source>
        <dbReference type="ARBA" id="ARBA00023180"/>
    </source>
</evidence>
<feature type="non-terminal residue" evidence="7">
    <location>
        <position position="67"/>
    </location>
</feature>
<organism evidence="7 8">
    <name type="scientific">Candidula unifasciata</name>
    <dbReference type="NCBI Taxonomy" id="100452"/>
    <lineage>
        <taxon>Eukaryota</taxon>
        <taxon>Metazoa</taxon>
        <taxon>Spiralia</taxon>
        <taxon>Lophotrochozoa</taxon>
        <taxon>Mollusca</taxon>
        <taxon>Gastropoda</taxon>
        <taxon>Heterobranchia</taxon>
        <taxon>Euthyneura</taxon>
        <taxon>Panpulmonata</taxon>
        <taxon>Eupulmonata</taxon>
        <taxon>Stylommatophora</taxon>
        <taxon>Helicina</taxon>
        <taxon>Helicoidea</taxon>
        <taxon>Geomitridae</taxon>
        <taxon>Candidula</taxon>
    </lineage>
</organism>
<dbReference type="GO" id="GO:0006508">
    <property type="term" value="P:proteolysis"/>
    <property type="evidence" value="ECO:0007669"/>
    <property type="project" value="InterPro"/>
</dbReference>
<evidence type="ECO:0000256" key="1">
    <source>
        <dbReference type="ARBA" id="ARBA00008139"/>
    </source>
</evidence>
<feature type="non-terminal residue" evidence="7">
    <location>
        <position position="1"/>
    </location>
</feature>
<dbReference type="InterPro" id="IPR001548">
    <property type="entry name" value="Peptidase_M2"/>
</dbReference>
<protein>
    <recommendedName>
        <fullName evidence="9">Angiotensin-converting enzyme</fullName>
    </recommendedName>
</protein>
<evidence type="ECO:0008006" key="9">
    <source>
        <dbReference type="Google" id="ProtNLM"/>
    </source>
</evidence>
<feature type="chain" id="PRO_5035842497" description="Angiotensin-converting enzyme" evidence="6">
    <location>
        <begin position="24"/>
        <end position="67"/>
    </location>
</feature>
<dbReference type="GO" id="GO:0005886">
    <property type="term" value="C:plasma membrane"/>
    <property type="evidence" value="ECO:0007669"/>
    <property type="project" value="TreeGrafter"/>
</dbReference>
<evidence type="ECO:0000256" key="3">
    <source>
        <dbReference type="ARBA" id="ARBA00023157"/>
    </source>
</evidence>
<dbReference type="SUPFAM" id="SSF55486">
    <property type="entry name" value="Metalloproteases ('zincins'), catalytic domain"/>
    <property type="match status" value="1"/>
</dbReference>
<comment type="similarity">
    <text evidence="1 5">Belongs to the peptidase M2 family.</text>
</comment>
<reference evidence="7" key="1">
    <citation type="submission" date="2021-04" db="EMBL/GenBank/DDBJ databases">
        <authorList>
            <consortium name="Molecular Ecology Group"/>
        </authorList>
    </citation>
    <scope>NUCLEOTIDE SEQUENCE</scope>
</reference>
<evidence type="ECO:0000256" key="2">
    <source>
        <dbReference type="ARBA" id="ARBA00022729"/>
    </source>
</evidence>
<evidence type="ECO:0000313" key="8">
    <source>
        <dbReference type="Proteomes" id="UP000678393"/>
    </source>
</evidence>
<evidence type="ECO:0000256" key="6">
    <source>
        <dbReference type="SAM" id="SignalP"/>
    </source>
</evidence>
<dbReference type="GO" id="GO:0008241">
    <property type="term" value="F:peptidyl-dipeptidase activity"/>
    <property type="evidence" value="ECO:0007669"/>
    <property type="project" value="InterPro"/>
</dbReference>
<comment type="caution">
    <text evidence="7">The sequence shown here is derived from an EMBL/GenBank/DDBJ whole genome shotgun (WGS) entry which is preliminary data.</text>
</comment>
<dbReference type="OrthoDB" id="10029630at2759"/>
<keyword evidence="4" id="KW-0325">Glycoprotein</keyword>
<feature type="signal peptide" evidence="6">
    <location>
        <begin position="1"/>
        <end position="23"/>
    </location>
</feature>
<gene>
    <name evidence="7" type="ORF">CUNI_LOCUS2758</name>
</gene>
<proteinExistence type="inferred from homology"/>
<keyword evidence="2 6" id="KW-0732">Signal</keyword>
<dbReference type="PANTHER" id="PTHR10514:SF27">
    <property type="entry name" value="ANGIOTENSIN-CONVERTING ENZYME"/>
    <property type="match status" value="1"/>
</dbReference>
<dbReference type="GO" id="GO:0008237">
    <property type="term" value="F:metallopeptidase activity"/>
    <property type="evidence" value="ECO:0007669"/>
    <property type="project" value="InterPro"/>
</dbReference>
<evidence type="ECO:0000313" key="7">
    <source>
        <dbReference type="EMBL" id="CAG5117200.1"/>
    </source>
</evidence>
<accession>A0A8S3YQK2</accession>
<dbReference type="PANTHER" id="PTHR10514">
    <property type="entry name" value="ANGIOTENSIN-CONVERTING ENZYME"/>
    <property type="match status" value="1"/>
</dbReference>
<dbReference type="EMBL" id="CAJHNH020000364">
    <property type="protein sequence ID" value="CAG5117200.1"/>
    <property type="molecule type" value="Genomic_DNA"/>
</dbReference>
<comment type="caution">
    <text evidence="5">Lacks conserved residue(s) required for the propagation of feature annotation.</text>
</comment>
<dbReference type="PROSITE" id="PS52011">
    <property type="entry name" value="PEPTIDASE_M2"/>
    <property type="match status" value="1"/>
</dbReference>
<evidence type="ECO:0000256" key="5">
    <source>
        <dbReference type="PROSITE-ProRule" id="PRU01355"/>
    </source>
</evidence>
<dbReference type="Proteomes" id="UP000678393">
    <property type="component" value="Unassembled WGS sequence"/>
</dbReference>
<dbReference type="AlphaFoldDB" id="A0A8S3YQK2"/>
<name>A0A8S3YQK2_9EUPU</name>
<keyword evidence="3" id="KW-1015">Disulfide bond</keyword>